<keyword evidence="3" id="KW-1185">Reference proteome</keyword>
<dbReference type="EMBL" id="OU912926">
    <property type="protein sequence ID" value="CAG9931647.1"/>
    <property type="molecule type" value="Genomic_DNA"/>
</dbReference>
<name>A0ABM8YVZ5_9PROT</name>
<keyword evidence="1" id="KW-1133">Transmembrane helix</keyword>
<evidence type="ECO:0000256" key="1">
    <source>
        <dbReference type="SAM" id="Phobius"/>
    </source>
</evidence>
<accession>A0ABM8YVZ5</accession>
<keyword evidence="1" id="KW-0812">Transmembrane</keyword>
<organism evidence="2 3">
    <name type="scientific">Candidatus Nitrotoga arctica</name>
    <dbReference type="NCBI Taxonomy" id="453162"/>
    <lineage>
        <taxon>Bacteria</taxon>
        <taxon>Pseudomonadati</taxon>
        <taxon>Pseudomonadota</taxon>
        <taxon>Betaproteobacteria</taxon>
        <taxon>Nitrosomonadales</taxon>
        <taxon>Gallionellaceae</taxon>
        <taxon>Candidatus Nitrotoga</taxon>
    </lineage>
</organism>
<evidence type="ECO:0000313" key="3">
    <source>
        <dbReference type="Proteomes" id="UP000839052"/>
    </source>
</evidence>
<evidence type="ECO:0000313" key="2">
    <source>
        <dbReference type="EMBL" id="CAG9931647.1"/>
    </source>
</evidence>
<gene>
    <name evidence="2" type="ORF">NTG6680_0394</name>
</gene>
<sequence length="48" mass="5407">MLTFDLDTNEKIDFNDTTKARKSLLEVAYGVFIALLTIAAIDPSLMTW</sequence>
<proteinExistence type="predicted"/>
<dbReference type="RefSeq" id="WP_239795727.1">
    <property type="nucleotide sequence ID" value="NZ_OU912926.1"/>
</dbReference>
<reference evidence="2 3" key="1">
    <citation type="submission" date="2021-10" db="EMBL/GenBank/DDBJ databases">
        <authorList>
            <person name="Koch H."/>
        </authorList>
    </citation>
    <scope>NUCLEOTIDE SEQUENCE [LARGE SCALE GENOMIC DNA]</scope>
    <source>
        <strain evidence="2">6680</strain>
    </source>
</reference>
<keyword evidence="1" id="KW-0472">Membrane</keyword>
<protein>
    <submittedName>
        <fullName evidence="2">Uncharacterized protein</fullName>
    </submittedName>
</protein>
<dbReference type="Proteomes" id="UP000839052">
    <property type="component" value="Chromosome"/>
</dbReference>
<feature type="transmembrane region" description="Helical" evidence="1">
    <location>
        <begin position="24"/>
        <end position="41"/>
    </location>
</feature>